<accession>A0A0F8XK46</accession>
<proteinExistence type="predicted"/>
<organism evidence="1">
    <name type="scientific">marine sediment metagenome</name>
    <dbReference type="NCBI Taxonomy" id="412755"/>
    <lineage>
        <taxon>unclassified sequences</taxon>
        <taxon>metagenomes</taxon>
        <taxon>ecological metagenomes</taxon>
    </lineage>
</organism>
<reference evidence="1" key="1">
    <citation type="journal article" date="2015" name="Nature">
        <title>Complex archaea that bridge the gap between prokaryotes and eukaryotes.</title>
        <authorList>
            <person name="Spang A."/>
            <person name="Saw J.H."/>
            <person name="Jorgensen S.L."/>
            <person name="Zaremba-Niedzwiedzka K."/>
            <person name="Martijn J."/>
            <person name="Lind A.E."/>
            <person name="van Eijk R."/>
            <person name="Schleper C."/>
            <person name="Guy L."/>
            <person name="Ettema T.J."/>
        </authorList>
    </citation>
    <scope>NUCLEOTIDE SEQUENCE</scope>
</reference>
<dbReference type="AlphaFoldDB" id="A0A0F8XK46"/>
<evidence type="ECO:0000313" key="1">
    <source>
        <dbReference type="EMBL" id="KKK61435.1"/>
    </source>
</evidence>
<dbReference type="EMBL" id="LAZR01062475">
    <property type="protein sequence ID" value="KKK61435.1"/>
    <property type="molecule type" value="Genomic_DNA"/>
</dbReference>
<comment type="caution">
    <text evidence="1">The sequence shown here is derived from an EMBL/GenBank/DDBJ whole genome shotgun (WGS) entry which is preliminary data.</text>
</comment>
<protein>
    <submittedName>
        <fullName evidence="1">Uncharacterized protein</fullName>
    </submittedName>
</protein>
<gene>
    <name evidence="1" type="ORF">LCGC14_3014360</name>
</gene>
<sequence>MYAITVGPITLNALSFPAGVTDLGSVERPFGILGLRNRVYFSNGTVKLLYTDGSSSLKIAGDVPGGARFLAVVGTYLFMAYLREGSIDLPTTVRWSASGDPNSYSQTSSGVNQLIEVPDEITGVVSVGRSLFIARTNGVTVVTPTGIGIAPLAFENFSTEPEGVGNKYPYTLAAYGNRYVLFVSDDNVYEMTLPTVVPIGGANKREIFKDIAATNGIITGRIVPNLGVDFDFLSYWLTIPKAGGASTTWVLNLENRAWSKFESPTGALGALATVFTT</sequence>
<name>A0A0F8XK46_9ZZZZ</name>